<evidence type="ECO:0000313" key="2">
    <source>
        <dbReference type="EMBL" id="KAJ4248378.1"/>
    </source>
</evidence>
<organism evidence="2 3">
    <name type="scientific">Fusarium torreyae</name>
    <dbReference type="NCBI Taxonomy" id="1237075"/>
    <lineage>
        <taxon>Eukaryota</taxon>
        <taxon>Fungi</taxon>
        <taxon>Dikarya</taxon>
        <taxon>Ascomycota</taxon>
        <taxon>Pezizomycotina</taxon>
        <taxon>Sordariomycetes</taxon>
        <taxon>Hypocreomycetidae</taxon>
        <taxon>Hypocreales</taxon>
        <taxon>Nectriaceae</taxon>
        <taxon>Fusarium</taxon>
    </lineage>
</organism>
<feature type="compositionally biased region" description="Acidic residues" evidence="1">
    <location>
        <begin position="40"/>
        <end position="49"/>
    </location>
</feature>
<protein>
    <submittedName>
        <fullName evidence="2">Uncharacterized protein</fullName>
    </submittedName>
</protein>
<feature type="region of interest" description="Disordered" evidence="1">
    <location>
        <begin position="346"/>
        <end position="368"/>
    </location>
</feature>
<reference evidence="2" key="1">
    <citation type="submission" date="2022-09" db="EMBL/GenBank/DDBJ databases">
        <title>Fusarium specimens isolated from Avocado Roots.</title>
        <authorList>
            <person name="Stajich J."/>
            <person name="Roper C."/>
            <person name="Heimlech-Rivalta G."/>
        </authorList>
    </citation>
    <scope>NUCLEOTIDE SEQUENCE</scope>
    <source>
        <strain evidence="2">CF00136</strain>
    </source>
</reference>
<sequence>MQAPASPGAPGGNVMTQAEMEAYQKRRDQEDVEKRSQGSQDDDEDEINYDSDNNDKASKQNDQRKRQEAHIAGYRQQMMKTTNGPAQIDHSRIPSLQGPWMDIPDSDDDNDIPLAMLQARKQNQGDRMSRLAGVRSNPNLRGTAQQQLLRPGSAQGKPVNSGSHLRLPSFASHLPQDPFQDPYQSMQQQLYPQDPFQDPYQPKQQHLFTGGLIGVIANEERAKASRRGSPSVSFQPPSPTYNNFGMMNGVPQMASPYGMPMQQPGSRPQTPSGPQMPMQQQMPQGLQEHMQFLQMMGTPGQGQHRANSSVHSLQSISQPMGMNGNMAAGLPKPSVPAYGNNYAQSIPPAERSNVGLPSRYRAVSKQKA</sequence>
<gene>
    <name evidence="2" type="ORF">NW762_012708</name>
</gene>
<dbReference type="EMBL" id="JAOQAZ010000036">
    <property type="protein sequence ID" value="KAJ4248378.1"/>
    <property type="molecule type" value="Genomic_DNA"/>
</dbReference>
<name>A0A9W8RQF9_9HYPO</name>
<feature type="compositionally biased region" description="Basic and acidic residues" evidence="1">
    <location>
        <begin position="22"/>
        <end position="36"/>
    </location>
</feature>
<feature type="compositionally biased region" description="Low complexity" evidence="1">
    <location>
        <begin position="268"/>
        <end position="280"/>
    </location>
</feature>
<feature type="region of interest" description="Disordered" evidence="1">
    <location>
        <begin position="1"/>
        <end position="105"/>
    </location>
</feature>
<evidence type="ECO:0000256" key="1">
    <source>
        <dbReference type="SAM" id="MobiDB-lite"/>
    </source>
</evidence>
<dbReference type="OrthoDB" id="5396252at2759"/>
<keyword evidence="3" id="KW-1185">Reference proteome</keyword>
<dbReference type="Proteomes" id="UP001152049">
    <property type="component" value="Unassembled WGS sequence"/>
</dbReference>
<feature type="region of interest" description="Disordered" evidence="1">
    <location>
        <begin position="260"/>
        <end position="280"/>
    </location>
</feature>
<evidence type="ECO:0000313" key="3">
    <source>
        <dbReference type="Proteomes" id="UP001152049"/>
    </source>
</evidence>
<feature type="compositionally biased region" description="Basic and acidic residues" evidence="1">
    <location>
        <begin position="53"/>
        <end position="69"/>
    </location>
</feature>
<dbReference type="PANTHER" id="PTHR42068">
    <property type="entry name" value="YALI0B18964P"/>
    <property type="match status" value="1"/>
</dbReference>
<proteinExistence type="predicted"/>
<comment type="caution">
    <text evidence="2">The sequence shown here is derived from an EMBL/GenBank/DDBJ whole genome shotgun (WGS) entry which is preliminary data.</text>
</comment>
<dbReference type="PANTHER" id="PTHR42068:SF1">
    <property type="entry name" value="YALI0B18964P"/>
    <property type="match status" value="1"/>
</dbReference>
<accession>A0A9W8RQF9</accession>
<dbReference type="AlphaFoldDB" id="A0A9W8RQF9"/>